<dbReference type="EMBL" id="JAATJU010024671">
    <property type="protein sequence ID" value="KAH0505153.1"/>
    <property type="molecule type" value="Genomic_DNA"/>
</dbReference>
<dbReference type="SUPFAM" id="SSF52540">
    <property type="entry name" value="P-loop containing nucleoside triphosphate hydrolases"/>
    <property type="match status" value="1"/>
</dbReference>
<dbReference type="GO" id="GO:0006281">
    <property type="term" value="P:DNA repair"/>
    <property type="evidence" value="ECO:0007669"/>
    <property type="project" value="TreeGrafter"/>
</dbReference>
<dbReference type="Gene3D" id="3.40.50.300">
    <property type="entry name" value="P-loop containing nucleotide triphosphate hydrolases"/>
    <property type="match status" value="1"/>
</dbReference>
<gene>
    <name evidence="4" type="ORF">LTLLF_179800</name>
</gene>
<dbReference type="GO" id="GO:0006261">
    <property type="term" value="P:DNA-templated DNA replication"/>
    <property type="evidence" value="ECO:0007669"/>
    <property type="project" value="TreeGrafter"/>
</dbReference>
<dbReference type="GO" id="GO:0003689">
    <property type="term" value="F:DNA clamp loader activity"/>
    <property type="evidence" value="ECO:0007669"/>
    <property type="project" value="TreeGrafter"/>
</dbReference>
<dbReference type="GO" id="GO:0005634">
    <property type="term" value="C:nucleus"/>
    <property type="evidence" value="ECO:0007669"/>
    <property type="project" value="TreeGrafter"/>
</dbReference>
<feature type="domain" description="AAA+ ATPase" evidence="3">
    <location>
        <begin position="34"/>
        <end position="190"/>
    </location>
</feature>
<dbReference type="FunFam" id="3.40.50.300:FF:000136">
    <property type="entry name" value="Replication factor C subunit 5"/>
    <property type="match status" value="1"/>
</dbReference>
<dbReference type="PANTHER" id="PTHR11669:SF1">
    <property type="entry name" value="REPLICATION FACTOR C SUBUNIT 3"/>
    <property type="match status" value="1"/>
</dbReference>
<reference evidence="4" key="1">
    <citation type="submission" date="2020-03" db="EMBL/GenBank/DDBJ databases">
        <title>Studies in the Genomics of Life Span.</title>
        <authorList>
            <person name="Glass D."/>
        </authorList>
    </citation>
    <scope>NUCLEOTIDE SEQUENCE</scope>
    <source>
        <strain evidence="4">LTLLF</strain>
        <tissue evidence="4">Muscle</tissue>
    </source>
</reference>
<evidence type="ECO:0000313" key="4">
    <source>
        <dbReference type="EMBL" id="KAH0505153.1"/>
    </source>
</evidence>
<dbReference type="Pfam" id="PF22534">
    <property type="entry name" value="RFC_C"/>
    <property type="match status" value="1"/>
</dbReference>
<dbReference type="GO" id="GO:0005663">
    <property type="term" value="C:DNA replication factor C complex"/>
    <property type="evidence" value="ECO:0007669"/>
    <property type="project" value="TreeGrafter"/>
</dbReference>
<evidence type="ECO:0000256" key="1">
    <source>
        <dbReference type="ARBA" id="ARBA00005378"/>
    </source>
</evidence>
<evidence type="ECO:0000259" key="3">
    <source>
        <dbReference type="SMART" id="SM00382"/>
    </source>
</evidence>
<keyword evidence="2" id="KW-0235">DNA replication</keyword>
<organism evidence="4 5">
    <name type="scientific">Microtus ochrogaster</name>
    <name type="common">Prairie vole</name>
    <dbReference type="NCBI Taxonomy" id="79684"/>
    <lineage>
        <taxon>Eukaryota</taxon>
        <taxon>Metazoa</taxon>
        <taxon>Chordata</taxon>
        <taxon>Craniata</taxon>
        <taxon>Vertebrata</taxon>
        <taxon>Euteleostomi</taxon>
        <taxon>Mammalia</taxon>
        <taxon>Eutheria</taxon>
        <taxon>Euarchontoglires</taxon>
        <taxon>Glires</taxon>
        <taxon>Rodentia</taxon>
        <taxon>Myomorpha</taxon>
        <taxon>Muroidea</taxon>
        <taxon>Cricetidae</taxon>
        <taxon>Arvicolinae</taxon>
        <taxon>Microtus</taxon>
    </lineage>
</organism>
<dbReference type="AlphaFoldDB" id="A0A8J6G7D0"/>
<accession>A0A8J6G7D0</accession>
<dbReference type="CDD" id="cd00009">
    <property type="entry name" value="AAA"/>
    <property type="match status" value="1"/>
</dbReference>
<dbReference type="InterPro" id="IPR003959">
    <property type="entry name" value="ATPase_AAA_core"/>
</dbReference>
<evidence type="ECO:0000313" key="5">
    <source>
        <dbReference type="Proteomes" id="UP000710432"/>
    </source>
</evidence>
<name>A0A8J6G7D0_MICOH</name>
<dbReference type="PANTHER" id="PTHR11669">
    <property type="entry name" value="REPLICATION FACTOR C / DNA POLYMERASE III GAMMA-TAU SUBUNIT"/>
    <property type="match status" value="1"/>
</dbReference>
<proteinExistence type="inferred from homology"/>
<evidence type="ECO:0000256" key="2">
    <source>
        <dbReference type="ARBA" id="ARBA00022705"/>
    </source>
</evidence>
<dbReference type="SMART" id="SM00382">
    <property type="entry name" value="AAA"/>
    <property type="match status" value="1"/>
</dbReference>
<dbReference type="Pfam" id="PF00004">
    <property type="entry name" value="AAA"/>
    <property type="match status" value="1"/>
</dbReference>
<dbReference type="InterPro" id="IPR050238">
    <property type="entry name" value="DNA_Rep/Repair_Clamp_Loader"/>
</dbReference>
<protein>
    <submittedName>
        <fullName evidence="4">Replication factor C subunit 3</fullName>
    </submittedName>
</protein>
<dbReference type="Proteomes" id="UP000710432">
    <property type="component" value="Unassembled WGS sequence"/>
</dbReference>
<dbReference type="InterPro" id="IPR027417">
    <property type="entry name" value="P-loop_NTPase"/>
</dbReference>
<comment type="caution">
    <text evidence="4">The sequence shown here is derived from an EMBL/GenBank/DDBJ whole genome shotgun (WGS) entry which is preliminary data.</text>
</comment>
<comment type="similarity">
    <text evidence="1">Belongs to the activator 1 small subunits family.</text>
</comment>
<sequence length="254" mass="28709">MSLWVDKYRPCSLARLDYHKEQAAQLRNLVQCGDFPHLLVYGPSGAGKKTRIMCILRELYGVGVEKLRIEHQSITTPSKKKIEISTIASNYHLEVNPSDAGNSDRVVIQEMLKTVAQSQQLETSSQRDFKVVLLTEVDKLTKDAQHALRRTMEKYMSTCRLILCCNSTSKVIPPIRSRCLAVRVPAPSIDDGLLSELLHNCDGQLKGEVAQMAAYYEHRLQLGSKAIYHLEAFVAKFMALYKKFMEDGLEGMVF</sequence>
<dbReference type="InterPro" id="IPR003593">
    <property type="entry name" value="AAA+_ATPase"/>
</dbReference>